<sequence>MTAAPADGARRASHDRKDMAHIYLDELQHLAAAGLAAAGANPDMADSTARALVYAESQGLSSHGLSRVPFYAGHLRTGRAIGTAVPRIVHQRGGAALIDAGSGLAFPACAMAVGEAAARAREHGVAFVGISNSHHFGVAAYHLEALADAGMVALALSNSPAAMPAWGGKRPLFGTNPIAAVFPRRGGARLVIDLSLSQVARGKLMIAARDNQPIPLGWALDADGQPTTDPKAGLAGSMLPAGGVKGAMLALVVELMVCALTGARFGFETESFFVDEGGPARLGQAFMAIDPGALAGNDAYLERVDTLVDAMLQDEGVRLPGERRRKLRDEAIKHGLDLPDALMTQLRAMAGAS</sequence>
<evidence type="ECO:0000256" key="1">
    <source>
        <dbReference type="ARBA" id="ARBA00006056"/>
    </source>
</evidence>
<comment type="similarity">
    <text evidence="1">Belongs to the LDH2/MDH2 oxidoreductase family.</text>
</comment>
<dbReference type="STRING" id="477184.KYC_05274"/>
<dbReference type="AlphaFoldDB" id="H0F2R6"/>
<evidence type="ECO:0000256" key="2">
    <source>
        <dbReference type="ARBA" id="ARBA00023002"/>
    </source>
</evidence>
<dbReference type="GO" id="GO:0016491">
    <property type="term" value="F:oxidoreductase activity"/>
    <property type="evidence" value="ECO:0007669"/>
    <property type="project" value="UniProtKB-KW"/>
</dbReference>
<dbReference type="eggNOG" id="COG2055">
    <property type="taxonomic scope" value="Bacteria"/>
</dbReference>
<dbReference type="InterPro" id="IPR043144">
    <property type="entry name" value="Mal/L-sulf/L-lact_DH-like_ah"/>
</dbReference>
<keyword evidence="4" id="KW-1185">Reference proteome</keyword>
<name>H0F2R6_9BURK</name>
<dbReference type="InterPro" id="IPR036111">
    <property type="entry name" value="Mal/L-sulfo/L-lacto_DH-like_sf"/>
</dbReference>
<dbReference type="InterPro" id="IPR043143">
    <property type="entry name" value="Mal/L-sulf/L-lact_DH-like_NADP"/>
</dbReference>
<proteinExistence type="inferred from homology"/>
<dbReference type="InterPro" id="IPR003767">
    <property type="entry name" value="Malate/L-lactate_DH-like"/>
</dbReference>
<evidence type="ECO:0000313" key="3">
    <source>
        <dbReference type="EMBL" id="EHK67438.1"/>
    </source>
</evidence>
<dbReference type="EMBL" id="AGUF01000023">
    <property type="protein sequence ID" value="EHK67438.1"/>
    <property type="molecule type" value="Genomic_DNA"/>
</dbReference>
<dbReference type="PATRIC" id="fig|477184.5.peg.1040"/>
<dbReference type="Proteomes" id="UP000003113">
    <property type="component" value="Unassembled WGS sequence"/>
</dbReference>
<accession>H0F2R6</accession>
<dbReference type="PANTHER" id="PTHR11091">
    <property type="entry name" value="OXIDOREDUCTASE-RELATED"/>
    <property type="match status" value="1"/>
</dbReference>
<keyword evidence="2" id="KW-0560">Oxidoreductase</keyword>
<organism evidence="3 4">
    <name type="scientific">Achromobacter arsenitoxydans SY8</name>
    <dbReference type="NCBI Taxonomy" id="477184"/>
    <lineage>
        <taxon>Bacteria</taxon>
        <taxon>Pseudomonadati</taxon>
        <taxon>Pseudomonadota</taxon>
        <taxon>Betaproteobacteria</taxon>
        <taxon>Burkholderiales</taxon>
        <taxon>Alcaligenaceae</taxon>
        <taxon>Achromobacter</taxon>
    </lineage>
</organism>
<dbReference type="SUPFAM" id="SSF89733">
    <property type="entry name" value="L-sulfolactate dehydrogenase-like"/>
    <property type="match status" value="1"/>
</dbReference>
<gene>
    <name evidence="3" type="ORF">KYC_05274</name>
</gene>
<evidence type="ECO:0000313" key="4">
    <source>
        <dbReference type="Proteomes" id="UP000003113"/>
    </source>
</evidence>
<reference evidence="3 4" key="1">
    <citation type="journal article" date="2012" name="J. Bacteriol.">
        <title>Genome sequence of the highly efficient arsenite-oxidizing bacterium Achromobacter arsenitoxydans SY8.</title>
        <authorList>
            <person name="Li X."/>
            <person name="Hu Y."/>
            <person name="Gong J."/>
            <person name="Lin Y."/>
            <person name="Johnstone L."/>
            <person name="Rensing C."/>
            <person name="Wang G."/>
        </authorList>
    </citation>
    <scope>NUCLEOTIDE SEQUENCE [LARGE SCALE GENOMIC DNA]</scope>
    <source>
        <strain evidence="3 4">SY8</strain>
    </source>
</reference>
<dbReference type="Pfam" id="PF02615">
    <property type="entry name" value="Ldh_2"/>
    <property type="match status" value="1"/>
</dbReference>
<dbReference type="Gene3D" id="3.30.1370.60">
    <property type="entry name" value="Hypothetical oxidoreductase yiak, domain 2"/>
    <property type="match status" value="1"/>
</dbReference>
<dbReference type="PANTHER" id="PTHR11091:SF0">
    <property type="entry name" value="MALATE DEHYDROGENASE"/>
    <property type="match status" value="1"/>
</dbReference>
<comment type="caution">
    <text evidence="3">The sequence shown here is derived from an EMBL/GenBank/DDBJ whole genome shotgun (WGS) entry which is preliminary data.</text>
</comment>
<protein>
    <submittedName>
        <fullName evidence="3">Malate/L-lactate dehydrogenase</fullName>
    </submittedName>
</protein>
<dbReference type="Gene3D" id="1.10.1530.10">
    <property type="match status" value="1"/>
</dbReference>